<proteinExistence type="predicted"/>
<keyword evidence="3" id="KW-1185">Reference proteome</keyword>
<gene>
    <name evidence="2" type="ORF">RMSM_03642</name>
</gene>
<dbReference type="EMBL" id="ANOG01000526">
    <property type="protein sequence ID" value="EMI19438.1"/>
    <property type="molecule type" value="Genomic_DNA"/>
</dbReference>
<dbReference type="PATRIC" id="fig|1265738.3.peg.3649"/>
<comment type="caution">
    <text evidence="2">The sequence shown here is derived from an EMBL/GenBank/DDBJ whole genome shotgun (WGS) entry which is preliminary data.</text>
</comment>
<dbReference type="Proteomes" id="UP000011991">
    <property type="component" value="Unassembled WGS sequence"/>
</dbReference>
<organism evidence="2 3">
    <name type="scientific">Rhodopirellula maiorica SM1</name>
    <dbReference type="NCBI Taxonomy" id="1265738"/>
    <lineage>
        <taxon>Bacteria</taxon>
        <taxon>Pseudomonadati</taxon>
        <taxon>Planctomycetota</taxon>
        <taxon>Planctomycetia</taxon>
        <taxon>Pirellulales</taxon>
        <taxon>Pirellulaceae</taxon>
        <taxon>Novipirellula</taxon>
    </lineage>
</organism>
<feature type="region of interest" description="Disordered" evidence="1">
    <location>
        <begin position="1"/>
        <end position="28"/>
    </location>
</feature>
<name>M5RJE1_9BACT</name>
<feature type="compositionally biased region" description="Low complexity" evidence="1">
    <location>
        <begin position="1"/>
        <end position="20"/>
    </location>
</feature>
<evidence type="ECO:0000313" key="2">
    <source>
        <dbReference type="EMBL" id="EMI19438.1"/>
    </source>
</evidence>
<evidence type="ECO:0000256" key="1">
    <source>
        <dbReference type="SAM" id="MobiDB-lite"/>
    </source>
</evidence>
<dbReference type="AlphaFoldDB" id="M5RJE1"/>
<sequence length="180" mass="19838">MGITKASAKNARNSNAKMNATTNASTVSRWPAMRNASARISAGSRPSCFEADALPEADSVPEDGAFLFFGFINDLQQRVTTESGTCPIPLWKIARLWHSSGFTRAAELRFHSLPKSRFLACHRQIAADNRLLSAENAAFASLLARKLFRLMLRVPASTARKHFVAAVVSRFHNAQKHQLL</sequence>
<evidence type="ECO:0000313" key="3">
    <source>
        <dbReference type="Proteomes" id="UP000011991"/>
    </source>
</evidence>
<protein>
    <submittedName>
        <fullName evidence="2">Uncharacterized protein</fullName>
    </submittedName>
</protein>
<reference evidence="2 3" key="1">
    <citation type="journal article" date="2013" name="Mar. Genomics">
        <title>Expression of sulfatases in Rhodopirellula baltica and the diversity of sulfatases in the genus Rhodopirellula.</title>
        <authorList>
            <person name="Wegner C.E."/>
            <person name="Richter-Heitmann T."/>
            <person name="Klindworth A."/>
            <person name="Klockow C."/>
            <person name="Richter M."/>
            <person name="Achstetter T."/>
            <person name="Glockner F.O."/>
            <person name="Harder J."/>
        </authorList>
    </citation>
    <scope>NUCLEOTIDE SEQUENCE [LARGE SCALE GENOMIC DNA]</scope>
    <source>
        <strain evidence="2 3">SM1</strain>
    </source>
</reference>
<accession>M5RJE1</accession>